<dbReference type="GO" id="GO:0005856">
    <property type="term" value="C:cytoskeleton"/>
    <property type="evidence" value="ECO:0007669"/>
    <property type="project" value="UniProtKB-SubCell"/>
</dbReference>
<keyword evidence="2" id="KW-0963">Cytoplasm</keyword>
<feature type="compositionally biased region" description="Low complexity" evidence="5">
    <location>
        <begin position="1278"/>
        <end position="1291"/>
    </location>
</feature>
<dbReference type="GO" id="GO:0008017">
    <property type="term" value="F:microtubule binding"/>
    <property type="evidence" value="ECO:0007669"/>
    <property type="project" value="InterPro"/>
</dbReference>
<feature type="compositionally biased region" description="Pro residues" evidence="5">
    <location>
        <begin position="1"/>
        <end position="11"/>
    </location>
</feature>
<feature type="region of interest" description="Disordered" evidence="5">
    <location>
        <begin position="614"/>
        <end position="633"/>
    </location>
</feature>
<dbReference type="PANTHER" id="PTHR14305:SF0">
    <property type="entry name" value="E3 UBIQUITIN-PROTEIN LIGASE CCNB1IP1"/>
    <property type="match status" value="1"/>
</dbReference>
<feature type="domain" description="GAR" evidence="6">
    <location>
        <begin position="1403"/>
        <end position="1481"/>
    </location>
</feature>
<feature type="compositionally biased region" description="Basic and acidic residues" evidence="5">
    <location>
        <begin position="1866"/>
        <end position="1878"/>
    </location>
</feature>
<gene>
    <name evidence="7" type="ORF">EVG20_g897</name>
</gene>
<reference evidence="7 8" key="1">
    <citation type="submission" date="2019-02" db="EMBL/GenBank/DDBJ databases">
        <title>Genome sequencing of the rare red list fungi Dentipellis fragilis.</title>
        <authorList>
            <person name="Buettner E."/>
            <person name="Kellner H."/>
        </authorList>
    </citation>
    <scope>NUCLEOTIDE SEQUENCE [LARGE SCALE GENOMIC DNA]</scope>
    <source>
        <strain evidence="7 8">DSM 105465</strain>
    </source>
</reference>
<feature type="region of interest" description="Disordered" evidence="5">
    <location>
        <begin position="1"/>
        <end position="20"/>
    </location>
</feature>
<dbReference type="SUPFAM" id="SSF143575">
    <property type="entry name" value="GAS2 domain-like"/>
    <property type="match status" value="1"/>
</dbReference>
<feature type="compositionally biased region" description="Polar residues" evidence="5">
    <location>
        <begin position="1294"/>
        <end position="1328"/>
    </location>
</feature>
<keyword evidence="3" id="KW-0206">Cytoskeleton</keyword>
<evidence type="ECO:0000313" key="8">
    <source>
        <dbReference type="Proteomes" id="UP000298327"/>
    </source>
</evidence>
<dbReference type="EMBL" id="SEOQ01000025">
    <property type="protein sequence ID" value="TFY72092.1"/>
    <property type="molecule type" value="Genomic_DNA"/>
</dbReference>
<dbReference type="Proteomes" id="UP000298327">
    <property type="component" value="Unassembled WGS sequence"/>
</dbReference>
<keyword evidence="4" id="KW-0175">Coiled coil</keyword>
<proteinExistence type="predicted"/>
<keyword evidence="8" id="KW-1185">Reference proteome</keyword>
<feature type="compositionally biased region" description="Pro residues" evidence="5">
    <location>
        <begin position="1516"/>
        <end position="1531"/>
    </location>
</feature>
<feature type="compositionally biased region" description="Polar residues" evidence="5">
    <location>
        <begin position="1257"/>
        <end position="1277"/>
    </location>
</feature>
<protein>
    <recommendedName>
        <fullName evidence="6">GAR domain-containing protein</fullName>
    </recommendedName>
</protein>
<dbReference type="GO" id="GO:0000795">
    <property type="term" value="C:synaptonemal complex"/>
    <property type="evidence" value="ECO:0007669"/>
    <property type="project" value="InterPro"/>
</dbReference>
<comment type="subcellular location">
    <subcellularLocation>
        <location evidence="1">Cytoplasm</location>
        <location evidence="1">Cytoskeleton</location>
    </subcellularLocation>
</comment>
<feature type="coiled-coil region" evidence="4">
    <location>
        <begin position="1816"/>
        <end position="1843"/>
    </location>
</feature>
<dbReference type="InterPro" id="IPR042448">
    <property type="entry name" value="CCNB1IP1"/>
</dbReference>
<feature type="region of interest" description="Disordered" evidence="5">
    <location>
        <begin position="1928"/>
        <end position="2013"/>
    </location>
</feature>
<feature type="coiled-coil region" evidence="4">
    <location>
        <begin position="947"/>
        <end position="994"/>
    </location>
</feature>
<feature type="compositionally biased region" description="Low complexity" evidence="5">
    <location>
        <begin position="1548"/>
        <end position="1559"/>
    </location>
</feature>
<evidence type="ECO:0000259" key="6">
    <source>
        <dbReference type="PROSITE" id="PS51460"/>
    </source>
</evidence>
<evidence type="ECO:0000256" key="1">
    <source>
        <dbReference type="ARBA" id="ARBA00004245"/>
    </source>
</evidence>
<dbReference type="Gene3D" id="3.30.920.20">
    <property type="entry name" value="Gas2-like domain"/>
    <property type="match status" value="1"/>
</dbReference>
<dbReference type="PANTHER" id="PTHR14305">
    <property type="entry name" value="E3 UBIQUITIN-PROTEIN LIGASE CCNB1IP1"/>
    <property type="match status" value="1"/>
</dbReference>
<dbReference type="GO" id="GO:0061630">
    <property type="term" value="F:ubiquitin protein ligase activity"/>
    <property type="evidence" value="ECO:0007669"/>
    <property type="project" value="InterPro"/>
</dbReference>
<feature type="compositionally biased region" description="Polar residues" evidence="5">
    <location>
        <begin position="1943"/>
        <end position="1967"/>
    </location>
</feature>
<dbReference type="Pfam" id="PF02187">
    <property type="entry name" value="GAS2"/>
    <property type="match status" value="1"/>
</dbReference>
<dbReference type="PROSITE" id="PS51460">
    <property type="entry name" value="GAR"/>
    <property type="match status" value="1"/>
</dbReference>
<dbReference type="OrthoDB" id="10017054at2759"/>
<evidence type="ECO:0000256" key="5">
    <source>
        <dbReference type="SAM" id="MobiDB-lite"/>
    </source>
</evidence>
<dbReference type="InterPro" id="IPR036534">
    <property type="entry name" value="GAR_dom_sf"/>
</dbReference>
<evidence type="ECO:0000313" key="7">
    <source>
        <dbReference type="EMBL" id="TFY72092.1"/>
    </source>
</evidence>
<feature type="region of interest" description="Disordered" evidence="5">
    <location>
        <begin position="1857"/>
        <end position="1878"/>
    </location>
</feature>
<accession>A0A4Y9ZBZ7</accession>
<comment type="caution">
    <text evidence="7">The sequence shown here is derived from an EMBL/GenBank/DDBJ whole genome shotgun (WGS) entry which is preliminary data.</text>
</comment>
<feature type="compositionally biased region" description="Polar residues" evidence="5">
    <location>
        <begin position="1380"/>
        <end position="1392"/>
    </location>
</feature>
<evidence type="ECO:0000256" key="2">
    <source>
        <dbReference type="ARBA" id="ARBA00022490"/>
    </source>
</evidence>
<dbReference type="STRING" id="205917.A0A4Y9ZBZ7"/>
<evidence type="ECO:0000256" key="3">
    <source>
        <dbReference type="ARBA" id="ARBA00023212"/>
    </source>
</evidence>
<dbReference type="InterPro" id="IPR003108">
    <property type="entry name" value="GAR_dom"/>
</dbReference>
<feature type="compositionally biased region" description="Low complexity" evidence="5">
    <location>
        <begin position="1353"/>
        <end position="1369"/>
    </location>
</feature>
<feature type="region of interest" description="Disordered" evidence="5">
    <location>
        <begin position="1198"/>
        <end position="1401"/>
    </location>
</feature>
<organism evidence="7 8">
    <name type="scientific">Dentipellis fragilis</name>
    <dbReference type="NCBI Taxonomy" id="205917"/>
    <lineage>
        <taxon>Eukaryota</taxon>
        <taxon>Fungi</taxon>
        <taxon>Dikarya</taxon>
        <taxon>Basidiomycota</taxon>
        <taxon>Agaricomycotina</taxon>
        <taxon>Agaricomycetes</taxon>
        <taxon>Russulales</taxon>
        <taxon>Hericiaceae</taxon>
        <taxon>Dentipellis</taxon>
    </lineage>
</organism>
<name>A0A4Y9ZBZ7_9AGAM</name>
<feature type="region of interest" description="Disordered" evidence="5">
    <location>
        <begin position="1512"/>
        <end position="1597"/>
    </location>
</feature>
<evidence type="ECO:0000256" key="4">
    <source>
        <dbReference type="SAM" id="Coils"/>
    </source>
</evidence>
<dbReference type="GO" id="GO:0007131">
    <property type="term" value="P:reciprocal meiotic recombination"/>
    <property type="evidence" value="ECO:0007669"/>
    <property type="project" value="InterPro"/>
</dbReference>
<sequence length="2013" mass="221653">MADTPADPPPLVDTEASGTLDTKDLSSLESLLASRSTLYVSTESGEAADHGAEQALESHEVLELQAFSERKEWIVDKIKFLEAMPPVDLFAGVDAIRASAAVVPGLPSRDELQKWLNEHDKIEKETEVFDSGELKKFKQFTKATAKRNLSPEDTDLIELTLTTIYEFDKLLHLLRDRSESLDLLSVRLTWEEQRQAAWTEHRKLTSDLQAFLSTRARWSPSVYEVTNRPDESSSRRGSIMSIASDSSLSSSVGFSRSARFVLAEGLSKDAAQFAGRISSLRHGKISTAGKALDKLIDNSRKPVPEELLDEQDKLEDQGIKELENVGKFVMDVVTQWRKADEFYVETVKDKMSARTVLDEVETARLSHPSARQDTAFMSRIAVITKRLQARKSPLASGSNFPRPRHPAFPHQKESNEVINQLLDSELSTALDQTRQVEKNAQEYHTALEAVTHVDTVRSAAGTLSTQYKSVIDRLDNGVSATDGDGSPPDLSTSACLSPTQHSAFLALLPSLLQEAGVVDEEACRLLPEARAALLKIESIPVDSTFKSDALHAVEELSSLKDSTHAIRETVMVRADLLRDARRLWSSAEAVLRELESIRCAVGEAMLQHRWRQQTTFGHPPTPDSPRSPLVSPVSSASDAMEQLNQLEETLLKEITRGISFLPSSMDPGLRAYMMARCERLAIVLSQTKQMVLLTNHVQQQAQVMDAIRTDVRALKLRFEHLEDGFSAAVDAIMEESNVPESSGETEPSLTHDAQSLRSEAEQFIAELPHRVPFVTPDNIQGGPPAVKRRFSLAADATLDALNPNPQLELPFDVSTLDNAVRTDSNAFSLNLNSSISSLDRKRHLLQVARTARDVDRHANAIVADINAATGALGDLQASLHACSDSTDDPGPLQSLLDDATHLLDTRRPDISQSIISVRKLLPVLEDLCKRHDMSTEKGLLGPRTIRIEEVESRFKAWTQDVSSLKSQIVDTQTAIEQRRQAAAAKEEAEALNSRTPGQAEGNALLDAFELASGSSVTQCNEPLDRIHVLRKRLHSISVDAASRLASPSLPSQAQSAVISSEFDGLSAEVSTLSPSVPGSQADVELQSLLVDMKDTEELLRKLSSLADLTQVVQECDAALSDLLEHIDSYPRVPDGILSSPHVSAEDASPEDQLQARMTFTKELVDRMDGYFLVLSDDARARVERERILQTWSELESMASDRISGHKSRPPSAVSSGRESRVSSKAQRPALRKKSSHYSMLSLGSVSRDPSRVRGPSHPSTSSRRIASHNDNVPQTRPSSKMSMASSTRSVSGPLFSSASSRLHQSTFASRQRTTSMSTGSPVSPTIQSPHVGRTRTRTLTMRTTGSPTLSDASVQSYSYGASRSSVSHSTWGRAPRMSLPTAQRSSTPQVKNQAPKRKPYVANPKNKLDVAVGDIVNNLPVQINITVAEEGWRDQSGKYWIGAEDPKLCFCRILRSQTVMVRVGGGWMELSKFIKTHFADMFRLLPVDTIPAFGSREEKWINSTTLLEAPEIITTPPRPPHTPEPKGPPMPSFMLSSPSGRSPQSIKSTSSPGSPLTPLQFMRRADPEGPGLRPVTPSKSPAFRQRGPIPQTPNRAPVWKPDDNLVRICSIYSNLSDYVPYRAAASRDEAFDDLSVSGNLSWLADLMELEPKCNALSCRRNLTDKAVVVRIYFVSNAQMNCLVPHDFVRVTGIEQHSNAGISYAYVPTACETSLTEPDDVVVCSLHPSNDYKTSVLSGLNPSTILEICSRAISFWQYQIYQEHSFQQAVIRNMNDKNAQLQKQLDNVIREANGEISLLSNKITELHHDLDIERRKVRDLQDAAKERDKEYQKLKTQYDKIKRKTLLAPAHGLEPGIGFNAPGDSNPGRHNDGSNTDRFRSNIGFGGNVTNSIGAVVGGMEATGVQRTPIAARTSIPIAPQGRVWNQGQERNFPQNHHGAGDRSFQTNSVSDRSNSAQEVENMIGSSARNRKRAPSYQRGAWPVNHTERSNQRIFAPTSRRPGGGFKPAGAMPR</sequence>
<dbReference type="SMART" id="SM00243">
    <property type="entry name" value="GAS2"/>
    <property type="match status" value="1"/>
</dbReference>